<feature type="domain" description="LXG" evidence="2">
    <location>
        <begin position="1"/>
        <end position="207"/>
    </location>
</feature>
<dbReference type="InterPro" id="IPR006829">
    <property type="entry name" value="LXG_dom"/>
</dbReference>
<organism evidence="3 4">
    <name type="scientific">Streptococcus rupicaprae</name>
    <dbReference type="NCBI Taxonomy" id="759619"/>
    <lineage>
        <taxon>Bacteria</taxon>
        <taxon>Bacillati</taxon>
        <taxon>Bacillota</taxon>
        <taxon>Bacilli</taxon>
        <taxon>Lactobacillales</taxon>
        <taxon>Streptococcaceae</taxon>
        <taxon>Streptococcus</taxon>
    </lineage>
</organism>
<evidence type="ECO:0000313" key="3">
    <source>
        <dbReference type="EMBL" id="MET3557908.1"/>
    </source>
</evidence>
<gene>
    <name evidence="3" type="ORF">ABID29_001020</name>
</gene>
<comment type="caution">
    <text evidence="3">The sequence shown here is derived from an EMBL/GenBank/DDBJ whole genome shotgun (WGS) entry which is preliminary data.</text>
</comment>
<protein>
    <recommendedName>
        <fullName evidence="2">LXG domain-containing protein</fullName>
    </recommendedName>
</protein>
<dbReference type="Pfam" id="PF04740">
    <property type="entry name" value="LXG"/>
    <property type="match status" value="1"/>
</dbReference>
<dbReference type="PROSITE" id="PS51756">
    <property type="entry name" value="LXG"/>
    <property type="match status" value="1"/>
</dbReference>
<accession>A0ABV2FHC6</accession>
<dbReference type="EMBL" id="JBEPLO010000009">
    <property type="protein sequence ID" value="MET3557908.1"/>
    <property type="molecule type" value="Genomic_DNA"/>
</dbReference>
<evidence type="ECO:0000256" key="1">
    <source>
        <dbReference type="ARBA" id="ARBA00034117"/>
    </source>
</evidence>
<dbReference type="RefSeq" id="WP_354364852.1">
    <property type="nucleotide sequence ID" value="NZ_JBEPLO010000009.1"/>
</dbReference>
<proteinExistence type="inferred from homology"/>
<sequence>MSDISSSRVSAYHTSLTALAAFSGEGNLKGKAYDSAKQFAGSVLVPLLQGGILLSEEISRATKGLPEEYRSRVSSEDLDSEVLEAQIQSYDASIAQTQSLIRSELSKDSMEDSDLIYLQKLYHRQVQARNKLQEKLDKLLAFDGYSPSLFNSISALEGAVNDGLAVVTGSFSGFSGSFSLPSNMGWAKTIGSQWQVRSEGITQSYQAIVDKVSRGEALTEEDIEAIQRYQELYPGVELEKKVEEAIKVYNIEQNYQLVLAKAQNNQELVTEDIVYIIAYGKIHPNSSHPVELELAVQNYLNKGDIEKNFTIITTTGNEMLGNFLEDSIEGMGRELGKAVSEEIYTNRYSIELTAGVILGKTPGATRAVTETAETMIVSGSKALGKGISFSTGTLIGVGINMLSGDTAEEAWGKELTVGVTTAVVSGGVYLSSVGLTAVGLISAPVTLGIGATIVLGVGVSMINDWAREQWPELKEFEDNVGRAVVDTWNNATEMISNVWDFANPFD</sequence>
<evidence type="ECO:0000259" key="2">
    <source>
        <dbReference type="PROSITE" id="PS51756"/>
    </source>
</evidence>
<keyword evidence="4" id="KW-1185">Reference proteome</keyword>
<reference evidence="3 4" key="1">
    <citation type="submission" date="2024-06" db="EMBL/GenBank/DDBJ databases">
        <title>Genomic Encyclopedia of Type Strains, Phase IV (KMG-IV): sequencing the most valuable type-strain genomes for metagenomic binning, comparative biology and taxonomic classification.</title>
        <authorList>
            <person name="Goeker M."/>
        </authorList>
    </citation>
    <scope>NUCLEOTIDE SEQUENCE [LARGE SCALE GENOMIC DNA]</scope>
    <source>
        <strain evidence="3 4">DSM 28303</strain>
    </source>
</reference>
<dbReference type="Proteomes" id="UP001549122">
    <property type="component" value="Unassembled WGS sequence"/>
</dbReference>
<comment type="similarity">
    <text evidence="1">In the N-terminal section; belongs to the LXG family.</text>
</comment>
<evidence type="ECO:0000313" key="4">
    <source>
        <dbReference type="Proteomes" id="UP001549122"/>
    </source>
</evidence>
<name>A0ABV2FHC6_9STRE</name>